<evidence type="ECO:0000313" key="3">
    <source>
        <dbReference type="EMBL" id="CAE8708304.1"/>
    </source>
</evidence>
<reference evidence="3" key="1">
    <citation type="submission" date="2021-02" db="EMBL/GenBank/DDBJ databases">
        <authorList>
            <person name="Dougan E. K."/>
            <person name="Rhodes N."/>
            <person name="Thang M."/>
            <person name="Chan C."/>
        </authorList>
    </citation>
    <scope>NUCLEOTIDE SEQUENCE</scope>
</reference>
<name>A0A813KR16_POLGL</name>
<feature type="region of interest" description="Disordered" evidence="1">
    <location>
        <begin position="1"/>
        <end position="66"/>
    </location>
</feature>
<comment type="caution">
    <text evidence="3">The sequence shown here is derived from an EMBL/GenBank/DDBJ whole genome shotgun (WGS) entry which is preliminary data.</text>
</comment>
<evidence type="ECO:0000256" key="2">
    <source>
        <dbReference type="SAM" id="Phobius"/>
    </source>
</evidence>
<keyword evidence="2" id="KW-1133">Transmembrane helix</keyword>
<keyword evidence="2" id="KW-0472">Membrane</keyword>
<dbReference type="AlphaFoldDB" id="A0A813KR16"/>
<evidence type="ECO:0000256" key="1">
    <source>
        <dbReference type="SAM" id="MobiDB-lite"/>
    </source>
</evidence>
<dbReference type="EMBL" id="CAJNNW010031632">
    <property type="protein sequence ID" value="CAE8708304.1"/>
    <property type="molecule type" value="Genomic_DNA"/>
</dbReference>
<dbReference type="Proteomes" id="UP000626109">
    <property type="component" value="Unassembled WGS sequence"/>
</dbReference>
<gene>
    <name evidence="3" type="ORF">PGLA2088_LOCUS34886</name>
</gene>
<feature type="transmembrane region" description="Helical" evidence="2">
    <location>
        <begin position="75"/>
        <end position="94"/>
    </location>
</feature>
<feature type="transmembrane region" description="Helical" evidence="2">
    <location>
        <begin position="106"/>
        <end position="127"/>
    </location>
</feature>
<sequence>MFPTSRAFHSGQLDQGRAPMNFFRNSPTVAPTNDLQADESEEDAGLLWSSPEEGGSDGSEGSSNNLELPPSSLGGSIYTLVIISLVLGAHALASKSKSHSVAWMRLASFVVLDFALFSLKLFLLLSIHRLVEAQSVSAIKELYQTFETTMYGNWTELSPYNLTLGIPGHLRQAAFTELPEIKQKAICQIPLAHFRYSFVILAIWSLTTVQYGSKQINQVHRLVWSTPNISSMSKAVAKRAGAVKEVVGLTTPCKVLIITCVMVPRLMANVFLLGLGCRWLLATADLQELLLNALALEFILLLDVLLYEVLVAEQSKHVVRNTLVQEHDELVNPTWCSTLKGTGVTLLNLGCVYFYMAYFQTVLPGFNWDLRESCSQHDPWALW</sequence>
<proteinExistence type="predicted"/>
<keyword evidence="2" id="KW-0812">Transmembrane</keyword>
<feature type="transmembrane region" description="Helical" evidence="2">
    <location>
        <begin position="255"/>
        <end position="277"/>
    </location>
</feature>
<protein>
    <submittedName>
        <fullName evidence="3">Uncharacterized protein</fullName>
    </submittedName>
</protein>
<feature type="transmembrane region" description="Helical" evidence="2">
    <location>
        <begin position="289"/>
        <end position="310"/>
    </location>
</feature>
<evidence type="ECO:0000313" key="4">
    <source>
        <dbReference type="Proteomes" id="UP000626109"/>
    </source>
</evidence>
<organism evidence="3 4">
    <name type="scientific">Polarella glacialis</name>
    <name type="common">Dinoflagellate</name>
    <dbReference type="NCBI Taxonomy" id="89957"/>
    <lineage>
        <taxon>Eukaryota</taxon>
        <taxon>Sar</taxon>
        <taxon>Alveolata</taxon>
        <taxon>Dinophyceae</taxon>
        <taxon>Suessiales</taxon>
        <taxon>Suessiaceae</taxon>
        <taxon>Polarella</taxon>
    </lineage>
</organism>
<accession>A0A813KR16</accession>
<feature type="compositionally biased region" description="Low complexity" evidence="1">
    <location>
        <begin position="49"/>
        <end position="66"/>
    </location>
</feature>
<feature type="compositionally biased region" description="Polar residues" evidence="1">
    <location>
        <begin position="23"/>
        <end position="35"/>
    </location>
</feature>